<evidence type="ECO:0000313" key="8">
    <source>
        <dbReference type="EMBL" id="NYE72791.1"/>
    </source>
</evidence>
<gene>
    <name evidence="8" type="ORF">BKA15_004120</name>
</gene>
<evidence type="ECO:0000259" key="7">
    <source>
        <dbReference type="Pfam" id="PF20239"/>
    </source>
</evidence>
<proteinExistence type="inferred from homology"/>
<name>A0A7Y9I9G4_9ACTN</name>
<evidence type="ECO:0000256" key="4">
    <source>
        <dbReference type="ARBA" id="ARBA00023163"/>
    </source>
</evidence>
<organism evidence="8 9">
    <name type="scientific">Microlunatus parietis</name>
    <dbReference type="NCBI Taxonomy" id="682979"/>
    <lineage>
        <taxon>Bacteria</taxon>
        <taxon>Bacillati</taxon>
        <taxon>Actinomycetota</taxon>
        <taxon>Actinomycetes</taxon>
        <taxon>Propionibacteriales</taxon>
        <taxon>Propionibacteriaceae</taxon>
        <taxon>Microlunatus</taxon>
    </lineage>
</organism>
<dbReference type="InterPro" id="IPR013324">
    <property type="entry name" value="RNA_pol_sigma_r3/r4-like"/>
</dbReference>
<evidence type="ECO:0000256" key="2">
    <source>
        <dbReference type="ARBA" id="ARBA00023015"/>
    </source>
</evidence>
<feature type="domain" description="DUF6596" evidence="7">
    <location>
        <begin position="182"/>
        <end position="275"/>
    </location>
</feature>
<dbReference type="EMBL" id="JACCBU010000001">
    <property type="protein sequence ID" value="NYE72791.1"/>
    <property type="molecule type" value="Genomic_DNA"/>
</dbReference>
<evidence type="ECO:0000259" key="6">
    <source>
        <dbReference type="Pfam" id="PF08281"/>
    </source>
</evidence>
<dbReference type="InterPro" id="IPR007627">
    <property type="entry name" value="RNA_pol_sigma70_r2"/>
</dbReference>
<protein>
    <submittedName>
        <fullName evidence="8">RNA polymerase sigma-70 factor (ECF subfamily)</fullName>
    </submittedName>
</protein>
<comment type="similarity">
    <text evidence="1">Belongs to the sigma-70 factor family. ECF subfamily.</text>
</comment>
<evidence type="ECO:0000256" key="3">
    <source>
        <dbReference type="ARBA" id="ARBA00023082"/>
    </source>
</evidence>
<dbReference type="RefSeq" id="WP_179753830.1">
    <property type="nucleotide sequence ID" value="NZ_JACCBU010000001.1"/>
</dbReference>
<dbReference type="InterPro" id="IPR013249">
    <property type="entry name" value="RNA_pol_sigma70_r4_t2"/>
</dbReference>
<dbReference type="InterPro" id="IPR046531">
    <property type="entry name" value="DUF6596"/>
</dbReference>
<dbReference type="Pfam" id="PF04542">
    <property type="entry name" value="Sigma70_r2"/>
    <property type="match status" value="1"/>
</dbReference>
<dbReference type="InterPro" id="IPR011990">
    <property type="entry name" value="TPR-like_helical_dom_sf"/>
</dbReference>
<dbReference type="GO" id="GO:0006352">
    <property type="term" value="P:DNA-templated transcription initiation"/>
    <property type="evidence" value="ECO:0007669"/>
    <property type="project" value="InterPro"/>
</dbReference>
<keyword evidence="4" id="KW-0804">Transcription</keyword>
<evidence type="ECO:0000256" key="1">
    <source>
        <dbReference type="ARBA" id="ARBA00010641"/>
    </source>
</evidence>
<accession>A0A7Y9I9G4</accession>
<dbReference type="PANTHER" id="PTHR47756">
    <property type="entry name" value="BLL6612 PROTEIN-RELATED"/>
    <property type="match status" value="1"/>
</dbReference>
<comment type="caution">
    <text evidence="8">The sequence shown here is derived from an EMBL/GenBank/DDBJ whole genome shotgun (WGS) entry which is preliminary data.</text>
</comment>
<keyword evidence="3" id="KW-0731">Sigma factor</keyword>
<dbReference type="SUPFAM" id="SSF88659">
    <property type="entry name" value="Sigma3 and sigma4 domains of RNA polymerase sigma factors"/>
    <property type="match status" value="1"/>
</dbReference>
<keyword evidence="9" id="KW-1185">Reference proteome</keyword>
<feature type="domain" description="RNA polymerase sigma-70 region 2" evidence="5">
    <location>
        <begin position="12"/>
        <end position="74"/>
    </location>
</feature>
<dbReference type="GO" id="GO:0016987">
    <property type="term" value="F:sigma factor activity"/>
    <property type="evidence" value="ECO:0007669"/>
    <property type="project" value="UniProtKB-KW"/>
</dbReference>
<feature type="domain" description="RNA polymerase sigma factor 70 region 4 type 2" evidence="6">
    <location>
        <begin position="113"/>
        <end position="161"/>
    </location>
</feature>
<dbReference type="PANTHER" id="PTHR47756:SF2">
    <property type="entry name" value="BLL6612 PROTEIN"/>
    <property type="match status" value="1"/>
</dbReference>
<reference evidence="8 9" key="1">
    <citation type="submission" date="2020-07" db="EMBL/GenBank/DDBJ databases">
        <title>Sequencing the genomes of 1000 actinobacteria strains.</title>
        <authorList>
            <person name="Klenk H.-P."/>
        </authorList>
    </citation>
    <scope>NUCLEOTIDE SEQUENCE [LARGE SCALE GENOMIC DNA]</scope>
    <source>
        <strain evidence="8 9">DSM 22083</strain>
    </source>
</reference>
<dbReference type="Pfam" id="PF08281">
    <property type="entry name" value="Sigma70_r4_2"/>
    <property type="match status" value="1"/>
</dbReference>
<dbReference type="Gene3D" id="1.25.40.10">
    <property type="entry name" value="Tetratricopeptide repeat domain"/>
    <property type="match status" value="1"/>
</dbReference>
<dbReference type="Gene3D" id="1.10.1740.10">
    <property type="match status" value="1"/>
</dbReference>
<dbReference type="SUPFAM" id="SSF88946">
    <property type="entry name" value="Sigma2 domain of RNA polymerase sigma factors"/>
    <property type="match status" value="1"/>
</dbReference>
<dbReference type="SUPFAM" id="SSF48452">
    <property type="entry name" value="TPR-like"/>
    <property type="match status" value="1"/>
</dbReference>
<dbReference type="InterPro" id="IPR013325">
    <property type="entry name" value="RNA_pol_sigma_r2"/>
</dbReference>
<dbReference type="AlphaFoldDB" id="A0A7Y9I9G4"/>
<evidence type="ECO:0000259" key="5">
    <source>
        <dbReference type="Pfam" id="PF04542"/>
    </source>
</evidence>
<dbReference type="Proteomes" id="UP000569914">
    <property type="component" value="Unassembled WGS sequence"/>
</dbReference>
<keyword evidence="2" id="KW-0805">Transcription regulation</keyword>
<dbReference type="Pfam" id="PF20239">
    <property type="entry name" value="DUF6596"/>
    <property type="match status" value="1"/>
</dbReference>
<sequence>MEEVERAFREAHGAAVASLVRLFGDITLAEDAVQDAFVAAMHHWPRSGIPPNPAGWIVITARHRAIDLKRRADRGRELYGKLAAARSEPAEHPWEAVPEGDPDLMRDDQLRLIFTCCHPALRVEHQVALTLRLIGGLSPQEVARAFLVSEATMAKRLVRAKFKISAAGIPFRVPAAAELPARLRVVLTVLYLIYNAGADNRKGRGDLRREAIRLARLLVAVMPDEPEALGLLALMLLCESRTPARGTDAIVLLRDQDRSQWDRGLITEGHNLVLRCLRRGRMGPFQLQAAIHAVHGDAPTYHATDWAAIVRFYDRLLVAMPTPMVALNRAIAVAETQGPAAALDLVDAVAAELDGYHLLHATRGALLSQLGRSADAAVAYSRATQLAPTEPEVQLLTERLAEVIAPGQTSGGKEQSGPADCD</sequence>
<evidence type="ECO:0000313" key="9">
    <source>
        <dbReference type="Proteomes" id="UP000569914"/>
    </source>
</evidence>
<dbReference type="GO" id="GO:0003677">
    <property type="term" value="F:DNA binding"/>
    <property type="evidence" value="ECO:0007669"/>
    <property type="project" value="InterPro"/>
</dbReference>